<dbReference type="Pfam" id="PF10495">
    <property type="entry name" value="PACT_coil_coil"/>
    <property type="match status" value="1"/>
</dbReference>
<keyword evidence="2" id="KW-0963">Cytoplasm</keyword>
<keyword evidence="5" id="KW-0206">Cytoskeleton</keyword>
<evidence type="ECO:0000256" key="2">
    <source>
        <dbReference type="ARBA" id="ARBA00022490"/>
    </source>
</evidence>
<dbReference type="Proteomes" id="UP000700334">
    <property type="component" value="Unassembled WGS sequence"/>
</dbReference>
<dbReference type="GO" id="GO:0060090">
    <property type="term" value="F:molecular adaptor activity"/>
    <property type="evidence" value="ECO:0007669"/>
    <property type="project" value="InterPro"/>
</dbReference>
<dbReference type="AlphaFoldDB" id="A0A8J6AG44"/>
<evidence type="ECO:0000259" key="6">
    <source>
        <dbReference type="Pfam" id="PF10495"/>
    </source>
</evidence>
<evidence type="ECO:0000313" key="7">
    <source>
        <dbReference type="EMBL" id="KAG8516565.1"/>
    </source>
</evidence>
<dbReference type="PANTHER" id="PTHR44981">
    <property type="entry name" value="PERICENTRIN-LIKE PROTEIN, ISOFORM F"/>
    <property type="match status" value="1"/>
</dbReference>
<evidence type="ECO:0000256" key="3">
    <source>
        <dbReference type="ARBA" id="ARBA00022553"/>
    </source>
</evidence>
<organism evidence="7 8">
    <name type="scientific">Galemys pyrenaicus</name>
    <name type="common">Iberian desman</name>
    <name type="synonym">Pyrenean desman</name>
    <dbReference type="NCBI Taxonomy" id="202257"/>
    <lineage>
        <taxon>Eukaryota</taxon>
        <taxon>Metazoa</taxon>
        <taxon>Chordata</taxon>
        <taxon>Craniata</taxon>
        <taxon>Vertebrata</taxon>
        <taxon>Euteleostomi</taxon>
        <taxon>Mammalia</taxon>
        <taxon>Eutheria</taxon>
        <taxon>Laurasiatheria</taxon>
        <taxon>Eulipotyphla</taxon>
        <taxon>Talpidae</taxon>
        <taxon>Galemys</taxon>
    </lineage>
</organism>
<dbReference type="EMBL" id="JAGFMF010011677">
    <property type="protein sequence ID" value="KAG8516565.1"/>
    <property type="molecule type" value="Genomic_DNA"/>
</dbReference>
<keyword evidence="8" id="KW-1185">Reference proteome</keyword>
<keyword evidence="4" id="KW-0175">Coiled coil</keyword>
<dbReference type="InterPro" id="IPR028745">
    <property type="entry name" value="AKAP9/Pericentrin"/>
</dbReference>
<dbReference type="GO" id="GO:0005813">
    <property type="term" value="C:centrosome"/>
    <property type="evidence" value="ECO:0007669"/>
    <property type="project" value="UniProtKB-SubCell"/>
</dbReference>
<proteinExistence type="predicted"/>
<dbReference type="InterPro" id="IPR019528">
    <property type="entry name" value="PACT_domain"/>
</dbReference>
<reference evidence="7" key="1">
    <citation type="journal article" date="2021" name="Evol. Appl.">
        <title>The genome of the Pyrenean desman and the effects of bottlenecks and inbreeding on the genomic landscape of an endangered species.</title>
        <authorList>
            <person name="Escoda L."/>
            <person name="Castresana J."/>
        </authorList>
    </citation>
    <scope>NUCLEOTIDE SEQUENCE</scope>
    <source>
        <strain evidence="7">IBE-C5619</strain>
    </source>
</reference>
<dbReference type="OrthoDB" id="2020852at2759"/>
<evidence type="ECO:0000256" key="4">
    <source>
        <dbReference type="ARBA" id="ARBA00023054"/>
    </source>
</evidence>
<comment type="caution">
    <text evidence="7">The sequence shown here is derived from an EMBL/GenBank/DDBJ whole genome shotgun (WGS) entry which is preliminary data.</text>
</comment>
<accession>A0A8J6AG44</accession>
<dbReference type="GO" id="GO:0005737">
    <property type="term" value="C:cytoplasm"/>
    <property type="evidence" value="ECO:0007669"/>
    <property type="project" value="UniProtKB-ARBA"/>
</dbReference>
<protein>
    <submittedName>
        <fullName evidence="7">Pericentrin</fullName>
    </submittedName>
</protein>
<dbReference type="GO" id="GO:0007165">
    <property type="term" value="P:signal transduction"/>
    <property type="evidence" value="ECO:0007669"/>
    <property type="project" value="InterPro"/>
</dbReference>
<name>A0A8J6AG44_GALPY</name>
<keyword evidence="3" id="KW-0597">Phosphoprotein</keyword>
<evidence type="ECO:0000313" key="8">
    <source>
        <dbReference type="Proteomes" id="UP000700334"/>
    </source>
</evidence>
<sequence>MEKLYLHYLRAESFRKALIYQKKYLLLLIGGFQDSEQETLSMIAHLGVFPSKADGPARPFTRFRTAVRVVVAISRWAICPTCPVPWHLGGGKTPHCPETLRWGEPCSWGGGFVGSPVGR</sequence>
<feature type="domain" description="Pericentrin/AKAP-450 centrosomal targeting" evidence="6">
    <location>
        <begin position="8"/>
        <end position="75"/>
    </location>
</feature>
<evidence type="ECO:0000256" key="1">
    <source>
        <dbReference type="ARBA" id="ARBA00004300"/>
    </source>
</evidence>
<dbReference type="PANTHER" id="PTHR44981:SF3">
    <property type="entry name" value="PERICENTRIN"/>
    <property type="match status" value="1"/>
</dbReference>
<gene>
    <name evidence="7" type="ORF">J0S82_007136</name>
</gene>
<comment type="subcellular location">
    <subcellularLocation>
        <location evidence="1">Cytoplasm</location>
        <location evidence="1">Cytoskeleton</location>
        <location evidence="1">Microtubule organizing center</location>
        <location evidence="1">Centrosome</location>
    </subcellularLocation>
</comment>
<evidence type="ECO:0000256" key="5">
    <source>
        <dbReference type="ARBA" id="ARBA00023212"/>
    </source>
</evidence>